<evidence type="ECO:0000256" key="1">
    <source>
        <dbReference type="SAM" id="MobiDB-lite"/>
    </source>
</evidence>
<accession>H0G565</accession>
<evidence type="ECO:0000313" key="4">
    <source>
        <dbReference type="Proteomes" id="UP000004038"/>
    </source>
</evidence>
<dbReference type="Gene3D" id="3.40.30.10">
    <property type="entry name" value="Glutaredoxin"/>
    <property type="match status" value="1"/>
</dbReference>
<dbReference type="Proteomes" id="UP000004038">
    <property type="component" value="Unassembled WGS sequence"/>
</dbReference>
<reference evidence="3 4" key="1">
    <citation type="journal article" date="2012" name="J. Bacteriol.">
        <title>Draft Genome Sequence of Sinorhizobium meliloti CCNWSX0020, a Nitrogen-Fixing Symbiont with Copper Tolerance Capability Isolated from Lead-Zinc Mine Tailings.</title>
        <authorList>
            <person name="Li Z."/>
            <person name="Ma Z."/>
            <person name="Hao X."/>
            <person name="Wei G."/>
        </authorList>
    </citation>
    <scope>NUCLEOTIDE SEQUENCE [LARGE SCALE GENOMIC DNA]</scope>
    <source>
        <strain evidence="3 4">CCNWSX0020</strain>
    </source>
</reference>
<evidence type="ECO:0000313" key="3">
    <source>
        <dbReference type="EMBL" id="EHK75578.1"/>
    </source>
</evidence>
<name>H0G565_RHIML</name>
<dbReference type="Pfam" id="PF08534">
    <property type="entry name" value="Redoxin"/>
    <property type="match status" value="1"/>
</dbReference>
<protein>
    <submittedName>
        <fullName evidence="3">Redoxin domain-containing protein</fullName>
    </submittedName>
</protein>
<dbReference type="SUPFAM" id="SSF52833">
    <property type="entry name" value="Thioredoxin-like"/>
    <property type="match status" value="1"/>
</dbReference>
<dbReference type="AlphaFoldDB" id="H0G565"/>
<dbReference type="PATRIC" id="fig|1107881.3.peg.4706"/>
<evidence type="ECO:0000259" key="2">
    <source>
        <dbReference type="Pfam" id="PF08534"/>
    </source>
</evidence>
<dbReference type="GO" id="GO:0016491">
    <property type="term" value="F:oxidoreductase activity"/>
    <property type="evidence" value="ECO:0007669"/>
    <property type="project" value="InterPro"/>
</dbReference>
<dbReference type="InterPro" id="IPR036249">
    <property type="entry name" value="Thioredoxin-like_sf"/>
</dbReference>
<organism evidence="3 4">
    <name type="scientific">Sinorhizobium meliloti CCNWSX0020</name>
    <dbReference type="NCBI Taxonomy" id="1107881"/>
    <lineage>
        <taxon>Bacteria</taxon>
        <taxon>Pseudomonadati</taxon>
        <taxon>Pseudomonadota</taxon>
        <taxon>Alphaproteobacteria</taxon>
        <taxon>Hyphomicrobiales</taxon>
        <taxon>Rhizobiaceae</taxon>
        <taxon>Sinorhizobium/Ensifer group</taxon>
        <taxon>Sinorhizobium</taxon>
    </lineage>
</organism>
<gene>
    <name evidence="3" type="ORF">SM0020_23137</name>
</gene>
<feature type="compositionally biased region" description="Basic residues" evidence="1">
    <location>
        <begin position="354"/>
        <end position="364"/>
    </location>
</feature>
<dbReference type="EMBL" id="AGVV01000056">
    <property type="protein sequence ID" value="EHK75578.1"/>
    <property type="molecule type" value="Genomic_DNA"/>
</dbReference>
<proteinExistence type="predicted"/>
<feature type="domain" description="Redoxin" evidence="2">
    <location>
        <begin position="4"/>
        <end position="92"/>
    </location>
</feature>
<feature type="region of interest" description="Disordered" evidence="1">
    <location>
        <begin position="328"/>
        <end position="364"/>
    </location>
</feature>
<dbReference type="RefSeq" id="WP_003532618.1">
    <property type="nucleotide sequence ID" value="NZ_AGVV01000056.1"/>
</dbReference>
<sequence>MLTLIELQETYKDSGVEVVAVAAHESAASAEEARSKLDAWLNENFPKLNFRVAFDDTGAMNTLWMQPSFSVGIPTVFVIDRDGHIAFVGRPDKLHDILPQILDGTWRTSAQAKAAERERIAEDEPKARKQALKEQIRGKFREAEEIEDWKTALAAIKKGVALYPDNLSFRQAHVHLLIHKMHDMQTGLPALRQLIRDAINTNYEVMLHVAFFELFDPAYDYSKFPSVERFAMGKELSEHILALSRLKDDYSKAWSYRMVAAYYHASGNKDRAVELLELALKSLDGPKPISEVLKDGFLADLLQTLANYKGEKVCYGDVCVAPEEIAPDGVTPKAGKKNPADRGALGRKSSSTSSKRRFLNARTL</sequence>
<dbReference type="InterPro" id="IPR013740">
    <property type="entry name" value="Redoxin"/>
</dbReference>